<dbReference type="eggNOG" id="COG2365">
    <property type="taxonomic scope" value="Bacteria"/>
</dbReference>
<dbReference type="GO" id="GO:0004721">
    <property type="term" value="F:phosphoprotein phosphatase activity"/>
    <property type="evidence" value="ECO:0007669"/>
    <property type="project" value="InterPro"/>
</dbReference>
<dbReference type="InterPro" id="IPR026893">
    <property type="entry name" value="Tyr/Ser_Pase_IphP-type"/>
</dbReference>
<dbReference type="EMBL" id="CP000884">
    <property type="protein sequence ID" value="ABX33531.1"/>
    <property type="molecule type" value="Genomic_DNA"/>
</dbReference>
<dbReference type="Pfam" id="PF13350">
    <property type="entry name" value="Y_phosphatase3"/>
    <property type="match status" value="1"/>
</dbReference>
<dbReference type="InterPro" id="IPR029021">
    <property type="entry name" value="Prot-tyrosine_phosphatase-like"/>
</dbReference>
<evidence type="ECO:0000313" key="3">
    <source>
        <dbReference type="Proteomes" id="UP000000784"/>
    </source>
</evidence>
<sequence length="275" mass="29795">MGATHAWANLAGMDTEMLTPAAAAAAASSPAPSRSIRLDGASNFRDLGGYAGLDGRRVRWRTLFRADHLAGLSAADLDVLHGLKLARSADFRGKMESAHLAYEWPGIARHALIVEPTVVQRASALIAAGNDLTAAHAEELMQDTYRSFVHDYAPRFAQLFQLLLDSQDPLVFHCTAGKDRTGWAAALLLTALGVDEDTVMQDYLLTNQLYQRPATTFAPMPAEVMDVLWRVQASYLAAATDMVRADFGGMEGYLRDALGIDSAARERLAALYLEG</sequence>
<proteinExistence type="inferred from homology"/>
<dbReference type="Gene3D" id="3.90.190.10">
    <property type="entry name" value="Protein tyrosine phosphatase superfamily"/>
    <property type="match status" value="1"/>
</dbReference>
<gene>
    <name evidence="2" type="ordered locus">Daci_0885</name>
</gene>
<dbReference type="InterPro" id="IPR016130">
    <property type="entry name" value="Tyr_Pase_AS"/>
</dbReference>
<dbReference type="AlphaFoldDB" id="A9BQC1"/>
<protein>
    <submittedName>
        <fullName evidence="2">Protein tyrosine/serine phosphatase</fullName>
    </submittedName>
</protein>
<reference evidence="3" key="2">
    <citation type="submission" date="2007-11" db="EMBL/GenBank/DDBJ databases">
        <title>Complete sequence of Delftia acidovorans DSM 14801 / SPH-1.</title>
        <authorList>
            <person name="Copeland A."/>
            <person name="Lucas S."/>
            <person name="Lapidus A."/>
            <person name="Barry K."/>
            <person name="Glavina del Rio T."/>
            <person name="Dalin E."/>
            <person name="Tice H."/>
            <person name="Pitluck S."/>
            <person name="Lowry S."/>
            <person name="Clum A."/>
            <person name="Schmutz J."/>
            <person name="Larimer F."/>
            <person name="Land M."/>
            <person name="Hauser L."/>
            <person name="Kyrpides N."/>
            <person name="Kim E."/>
            <person name="Schleheck D."/>
            <person name="Richardson P."/>
        </authorList>
    </citation>
    <scope>NUCLEOTIDE SEQUENCE [LARGE SCALE GENOMIC DNA]</scope>
    <source>
        <strain evidence="3">DSM 14801 / SPH-1</strain>
    </source>
</reference>
<dbReference type="Proteomes" id="UP000000784">
    <property type="component" value="Chromosome"/>
</dbReference>
<evidence type="ECO:0000256" key="1">
    <source>
        <dbReference type="ARBA" id="ARBA00009580"/>
    </source>
</evidence>
<organism evidence="2 3">
    <name type="scientific">Delftia acidovorans (strain DSM 14801 / SPH-1)</name>
    <dbReference type="NCBI Taxonomy" id="398578"/>
    <lineage>
        <taxon>Bacteria</taxon>
        <taxon>Pseudomonadati</taxon>
        <taxon>Pseudomonadota</taxon>
        <taxon>Betaproteobacteria</taxon>
        <taxon>Burkholderiales</taxon>
        <taxon>Comamonadaceae</taxon>
        <taxon>Delftia</taxon>
    </lineage>
</organism>
<name>A9BQC1_DELAS</name>
<comment type="similarity">
    <text evidence="1">Belongs to the protein-tyrosine phosphatase family.</text>
</comment>
<dbReference type="PROSITE" id="PS00383">
    <property type="entry name" value="TYR_PHOSPHATASE_1"/>
    <property type="match status" value="1"/>
</dbReference>
<evidence type="ECO:0000313" key="2">
    <source>
        <dbReference type="EMBL" id="ABX33531.1"/>
    </source>
</evidence>
<keyword evidence="3" id="KW-1185">Reference proteome</keyword>
<accession>A9BQC1</accession>
<dbReference type="SUPFAM" id="SSF52799">
    <property type="entry name" value="(Phosphotyrosine protein) phosphatases II"/>
    <property type="match status" value="1"/>
</dbReference>
<dbReference type="HOGENOM" id="CLU_057546_0_0_4"/>
<dbReference type="STRING" id="398578.Daci_0885"/>
<dbReference type="KEGG" id="dac:Daci_0885"/>
<dbReference type="PANTHER" id="PTHR31126">
    <property type="entry name" value="TYROSINE-PROTEIN PHOSPHATASE"/>
    <property type="match status" value="1"/>
</dbReference>
<dbReference type="PANTHER" id="PTHR31126:SF1">
    <property type="entry name" value="TYROSINE SPECIFIC PROTEIN PHOSPHATASES DOMAIN-CONTAINING PROTEIN"/>
    <property type="match status" value="1"/>
</dbReference>
<reference evidence="2 3" key="1">
    <citation type="journal article" date="2004" name="Appl. Environ. Microbiol.">
        <title>Mineralization of individual congeners of linear alkylbenzenesulfonate by defined pairs of heterotrophic bacteria.</title>
        <authorList>
            <person name="Schleheck D."/>
            <person name="Knepper T.P."/>
            <person name="Fischer K."/>
            <person name="Cook A.M."/>
        </authorList>
    </citation>
    <scope>NUCLEOTIDE SEQUENCE [LARGE SCALE GENOMIC DNA]</scope>
    <source>
        <strain evidence="3">DSM 14801 / SPH-1</strain>
    </source>
</reference>